<comment type="similarity">
    <text evidence="2 11">Belongs to the complex I subunit 3 family.</text>
</comment>
<evidence type="ECO:0000256" key="3">
    <source>
        <dbReference type="ARBA" id="ARBA00022448"/>
    </source>
</evidence>
<evidence type="ECO:0000256" key="2">
    <source>
        <dbReference type="ARBA" id="ARBA00008472"/>
    </source>
</evidence>
<feature type="transmembrane region" description="Helical" evidence="12">
    <location>
        <begin position="95"/>
        <end position="116"/>
    </location>
</feature>
<feature type="transmembrane region" description="Helical" evidence="12">
    <location>
        <begin position="16"/>
        <end position="37"/>
    </location>
</feature>
<comment type="catalytic activity">
    <reaction evidence="11">
        <text>a quinone + NADH + 5 H(+)(in) = a quinol + NAD(+) + 4 H(+)(out)</text>
        <dbReference type="Rhea" id="RHEA:57888"/>
        <dbReference type="ChEBI" id="CHEBI:15378"/>
        <dbReference type="ChEBI" id="CHEBI:24646"/>
        <dbReference type="ChEBI" id="CHEBI:57540"/>
        <dbReference type="ChEBI" id="CHEBI:57945"/>
        <dbReference type="ChEBI" id="CHEBI:132124"/>
    </reaction>
</comment>
<keyword evidence="10 12" id="KW-0472">Membrane</keyword>
<accession>A0A1Q5PIT6</accession>
<dbReference type="EMBL" id="LVWA01000002">
    <property type="protein sequence ID" value="OKL42129.1"/>
    <property type="molecule type" value="Genomic_DNA"/>
</dbReference>
<proteinExistence type="inferred from homology"/>
<dbReference type="AlphaFoldDB" id="A0A1Q5PIT6"/>
<evidence type="ECO:0000256" key="1">
    <source>
        <dbReference type="ARBA" id="ARBA00004370"/>
    </source>
</evidence>
<dbReference type="GO" id="GO:0005886">
    <property type="term" value="C:plasma membrane"/>
    <property type="evidence" value="ECO:0007669"/>
    <property type="project" value="UniProtKB-SubCell"/>
</dbReference>
<evidence type="ECO:0000256" key="6">
    <source>
        <dbReference type="ARBA" id="ARBA00022719"/>
    </source>
</evidence>
<dbReference type="EC" id="7.1.1.-" evidence="11"/>
<sequence length="124" mass="14049">MEPSVNQYLPSDYLPIFIQFAAALGFVIFALVLTHILGPKRTSEVKGAAFESGIESVGDARTPISYKYFITAILFVLFDVEIIFMYPWAVNFREYGLDFFLPMLVFLGVLLAGFFYEIKKGILK</sequence>
<dbReference type="InterPro" id="IPR000440">
    <property type="entry name" value="NADH_UbQ/plastoQ_OxRdtase_su3"/>
</dbReference>
<evidence type="ECO:0000256" key="5">
    <source>
        <dbReference type="ARBA" id="ARBA00022692"/>
    </source>
</evidence>
<keyword evidence="3" id="KW-0813">Transport</keyword>
<keyword evidence="5 11" id="KW-0812">Transmembrane</keyword>
<dbReference type="GO" id="GO:0008137">
    <property type="term" value="F:NADH dehydrogenase (ubiquinone) activity"/>
    <property type="evidence" value="ECO:0007669"/>
    <property type="project" value="InterPro"/>
</dbReference>
<keyword evidence="8 12" id="KW-1133">Transmembrane helix</keyword>
<evidence type="ECO:0000256" key="9">
    <source>
        <dbReference type="ARBA" id="ARBA00023027"/>
    </source>
</evidence>
<dbReference type="RefSeq" id="WP_073850568.1">
    <property type="nucleotide sequence ID" value="NZ_LVWA01000002.1"/>
</dbReference>
<dbReference type="PANTHER" id="PTHR11058:SF22">
    <property type="entry name" value="NADH-QUINONE OXIDOREDUCTASE SUBUNIT A"/>
    <property type="match status" value="1"/>
</dbReference>
<evidence type="ECO:0000256" key="4">
    <source>
        <dbReference type="ARBA" id="ARBA00022475"/>
    </source>
</evidence>
<keyword evidence="4" id="KW-1003">Cell membrane</keyword>
<dbReference type="GO" id="GO:0048038">
    <property type="term" value="F:quinone binding"/>
    <property type="evidence" value="ECO:0007669"/>
    <property type="project" value="UniProtKB-KW"/>
</dbReference>
<evidence type="ECO:0000256" key="10">
    <source>
        <dbReference type="ARBA" id="ARBA00023136"/>
    </source>
</evidence>
<protein>
    <recommendedName>
        <fullName evidence="11">NADH-quinone oxidoreductase subunit</fullName>
        <ecNumber evidence="11">7.1.1.-</ecNumber>
    </recommendedName>
</protein>
<keyword evidence="7" id="KW-1278">Translocase</keyword>
<evidence type="ECO:0000256" key="8">
    <source>
        <dbReference type="ARBA" id="ARBA00022989"/>
    </source>
</evidence>
<dbReference type="Proteomes" id="UP000186551">
    <property type="component" value="Unassembled WGS sequence"/>
</dbReference>
<comment type="subcellular location">
    <subcellularLocation>
        <location evidence="11">Cell membrane</location>
        <topology evidence="11">Multi-pass membrane protein</topology>
    </subcellularLocation>
    <subcellularLocation>
        <location evidence="1">Membrane</location>
    </subcellularLocation>
</comment>
<dbReference type="GO" id="GO:0030964">
    <property type="term" value="C:NADH dehydrogenase complex"/>
    <property type="evidence" value="ECO:0007669"/>
    <property type="project" value="TreeGrafter"/>
</dbReference>
<feature type="transmembrane region" description="Helical" evidence="12">
    <location>
        <begin position="68"/>
        <end position="89"/>
    </location>
</feature>
<evidence type="ECO:0000256" key="12">
    <source>
        <dbReference type="SAM" id="Phobius"/>
    </source>
</evidence>
<evidence type="ECO:0000313" key="14">
    <source>
        <dbReference type="Proteomes" id="UP000186551"/>
    </source>
</evidence>
<dbReference type="OrthoDB" id="9791970at2"/>
<evidence type="ECO:0000313" key="13">
    <source>
        <dbReference type="EMBL" id="OKL42129.1"/>
    </source>
</evidence>
<comment type="caution">
    <text evidence="13">The sequence shown here is derived from an EMBL/GenBank/DDBJ whole genome shotgun (WGS) entry which is preliminary data.</text>
</comment>
<dbReference type="PANTHER" id="PTHR11058">
    <property type="entry name" value="NADH-UBIQUINONE OXIDOREDUCTASE CHAIN 3"/>
    <property type="match status" value="1"/>
</dbReference>
<name>A0A1Q5PIT6_9BACT</name>
<gene>
    <name evidence="13" type="ORF">A3841_09050</name>
</gene>
<reference evidence="13 14" key="1">
    <citation type="submission" date="2016-03" db="EMBL/GenBank/DDBJ databases">
        <title>Genome sequence of Pontibacter sp. nov., of the family cytophagaceae, isolated from marine sediment of the Yellow Sea, China.</title>
        <authorList>
            <person name="Zhang G."/>
            <person name="Zhang R."/>
        </authorList>
    </citation>
    <scope>NUCLEOTIDE SEQUENCE [LARGE SCALE GENOMIC DNA]</scope>
    <source>
        <strain evidence="13 14">S10-8</strain>
    </source>
</reference>
<organism evidence="13 14">
    <name type="scientific">Pontibacter flavimaris</name>
    <dbReference type="NCBI Taxonomy" id="1797110"/>
    <lineage>
        <taxon>Bacteria</taxon>
        <taxon>Pseudomonadati</taxon>
        <taxon>Bacteroidota</taxon>
        <taxon>Cytophagia</taxon>
        <taxon>Cytophagales</taxon>
        <taxon>Hymenobacteraceae</taxon>
        <taxon>Pontibacter</taxon>
    </lineage>
</organism>
<dbReference type="Gene3D" id="1.20.58.1610">
    <property type="entry name" value="NADH:ubiquinone/plastoquinone oxidoreductase, chain 3"/>
    <property type="match status" value="1"/>
</dbReference>
<dbReference type="Pfam" id="PF00507">
    <property type="entry name" value="Oxidored_q4"/>
    <property type="match status" value="1"/>
</dbReference>
<keyword evidence="9 11" id="KW-0520">NAD</keyword>
<evidence type="ECO:0000256" key="11">
    <source>
        <dbReference type="RuleBase" id="RU003639"/>
    </source>
</evidence>
<dbReference type="InterPro" id="IPR038430">
    <property type="entry name" value="NDAH_ubi_oxred_su3_sf"/>
</dbReference>
<keyword evidence="6 11" id="KW-0874">Quinone</keyword>
<comment type="function">
    <text evidence="11">NDH-1 shuttles electrons from NADH, via FMN and iron-sulfur (Fe-S) centers, to quinones in the respiratory chain.</text>
</comment>
<keyword evidence="14" id="KW-1185">Reference proteome</keyword>
<evidence type="ECO:0000256" key="7">
    <source>
        <dbReference type="ARBA" id="ARBA00022967"/>
    </source>
</evidence>
<dbReference type="STRING" id="1797110.A3841_09050"/>